<keyword evidence="3" id="KW-1185">Reference proteome</keyword>
<accession>A0A7D5UVQ4</accession>
<feature type="compositionally biased region" description="Low complexity" evidence="1">
    <location>
        <begin position="42"/>
        <end position="56"/>
    </location>
</feature>
<feature type="compositionally biased region" description="Basic residues" evidence="1">
    <location>
        <begin position="1"/>
        <end position="18"/>
    </location>
</feature>
<evidence type="ECO:0000256" key="1">
    <source>
        <dbReference type="SAM" id="MobiDB-lite"/>
    </source>
</evidence>
<dbReference type="OrthoDB" id="5102470at2759"/>
<organism evidence="2 3">
    <name type="scientific">Metarhizium brunneum</name>
    <dbReference type="NCBI Taxonomy" id="500148"/>
    <lineage>
        <taxon>Eukaryota</taxon>
        <taxon>Fungi</taxon>
        <taxon>Dikarya</taxon>
        <taxon>Ascomycota</taxon>
        <taxon>Pezizomycotina</taxon>
        <taxon>Sordariomycetes</taxon>
        <taxon>Hypocreomycetidae</taxon>
        <taxon>Hypocreales</taxon>
        <taxon>Clavicipitaceae</taxon>
        <taxon>Metarhizium</taxon>
    </lineage>
</organism>
<name>A0A7D5UVQ4_9HYPO</name>
<dbReference type="GeneID" id="26242313"/>
<reference evidence="2 3" key="1">
    <citation type="submission" date="2020-07" db="EMBL/GenBank/DDBJ databases">
        <title>Telomere length de novo assembly of all 7 chromosomes of the fungus, Metarhizium brunneum, using a novel assembly pipeline.</title>
        <authorList>
            <person name="Saud z."/>
            <person name="Kortsinoglou A."/>
            <person name="Kouvelis V.N."/>
            <person name="Butt T.M."/>
        </authorList>
    </citation>
    <scope>NUCLEOTIDE SEQUENCE [LARGE SCALE GENOMIC DNA]</scope>
    <source>
        <strain evidence="2 3">4556</strain>
    </source>
</reference>
<dbReference type="Proteomes" id="UP000510686">
    <property type="component" value="Chromosome 2"/>
</dbReference>
<dbReference type="EMBL" id="CP058933">
    <property type="protein sequence ID" value="QLI68534.1"/>
    <property type="molecule type" value="Genomic_DNA"/>
</dbReference>
<dbReference type="KEGG" id="mbrn:26242313"/>
<feature type="region of interest" description="Disordered" evidence="1">
    <location>
        <begin position="1"/>
        <end position="60"/>
    </location>
</feature>
<proteinExistence type="predicted"/>
<protein>
    <submittedName>
        <fullName evidence="2">Uncharacterized protein</fullName>
    </submittedName>
</protein>
<dbReference type="RefSeq" id="XP_014544972.2">
    <property type="nucleotide sequence ID" value="XM_014689486.2"/>
</dbReference>
<dbReference type="AlphaFoldDB" id="A0A7D5UVQ4"/>
<evidence type="ECO:0000313" key="3">
    <source>
        <dbReference type="Proteomes" id="UP000510686"/>
    </source>
</evidence>
<gene>
    <name evidence="2" type="ORF">G6M90_00g048570</name>
</gene>
<sequence length="461" mass="51194">MARNRYAVRRPKSIRKSTRSISSSIKKCDVDGPEIEGSGRSTPTITGTGCETTTDSGKNHSKINAARSHARRATHTRAAQSRGSRSIHEILALGLQHTFTKERQYLDYIKRAANVSCQPNQGENLTHVAGLQRLCGRVFGTGGDTDDCERTNGEEMDNGPLSTDEAEQSFGWLDDVVNARLAMRIPHVYDFKRQSSSNRLQAALQLDNPFWRSGSTKVALESFRAPKKLWHPTSHVSYRQWLQNSSSKYGCKRLSARAISFKTSKSPLPVDNLACLGNELDTIMTIDDDWGSIGIFETDIPHISGVIQSWTWVKITKPVFVVDDPDNPYVGAQSWVTSRPELTDSSGELSDSQLLSLRLVLRYSKGGIPSFECSKKNADVVYPNSGHEFLTMGTLPPYDFYDDEGTGCFITPEFEKQCLRDNLMWKEVQAAMARSACIVEIKSRPGEGWNDIAPSATSSLN</sequence>
<evidence type="ECO:0000313" key="2">
    <source>
        <dbReference type="EMBL" id="QLI68534.1"/>
    </source>
</evidence>